<feature type="transmembrane region" description="Helical" evidence="5">
    <location>
        <begin position="487"/>
        <end position="509"/>
    </location>
</feature>
<keyword evidence="4 5" id="KW-0472">Membrane</keyword>
<feature type="transmembrane region" description="Helical" evidence="5">
    <location>
        <begin position="37"/>
        <end position="59"/>
    </location>
</feature>
<dbReference type="InterPro" id="IPR005828">
    <property type="entry name" value="MFS_sugar_transport-like"/>
</dbReference>
<feature type="domain" description="Major facilitator superfamily (MFS) profile" evidence="6">
    <location>
        <begin position="104"/>
        <end position="538"/>
    </location>
</feature>
<reference evidence="7" key="1">
    <citation type="submission" date="2021-03" db="EMBL/GenBank/DDBJ databases">
        <title>Chromosome level genome of the anhydrobiotic midge Polypedilum vanderplanki.</title>
        <authorList>
            <person name="Yoshida Y."/>
            <person name="Kikawada T."/>
            <person name="Gusev O."/>
        </authorList>
    </citation>
    <scope>NUCLEOTIDE SEQUENCE</scope>
    <source>
        <strain evidence="7">NIAS01</strain>
        <tissue evidence="7">Whole body or cell culture</tissue>
    </source>
</reference>
<evidence type="ECO:0000256" key="1">
    <source>
        <dbReference type="ARBA" id="ARBA00004141"/>
    </source>
</evidence>
<dbReference type="EMBL" id="JADBJN010000003">
    <property type="protein sequence ID" value="KAG5671271.1"/>
    <property type="molecule type" value="Genomic_DNA"/>
</dbReference>
<proteinExistence type="predicted"/>
<feature type="transmembrane region" description="Helical" evidence="5">
    <location>
        <begin position="249"/>
        <end position="269"/>
    </location>
</feature>
<evidence type="ECO:0000256" key="5">
    <source>
        <dbReference type="SAM" id="Phobius"/>
    </source>
</evidence>
<organism evidence="7 8">
    <name type="scientific">Polypedilum vanderplanki</name>
    <name type="common">Sleeping chironomid midge</name>
    <dbReference type="NCBI Taxonomy" id="319348"/>
    <lineage>
        <taxon>Eukaryota</taxon>
        <taxon>Metazoa</taxon>
        <taxon>Ecdysozoa</taxon>
        <taxon>Arthropoda</taxon>
        <taxon>Hexapoda</taxon>
        <taxon>Insecta</taxon>
        <taxon>Pterygota</taxon>
        <taxon>Neoptera</taxon>
        <taxon>Endopterygota</taxon>
        <taxon>Diptera</taxon>
        <taxon>Nematocera</taxon>
        <taxon>Chironomoidea</taxon>
        <taxon>Chironomidae</taxon>
        <taxon>Chironominae</taxon>
        <taxon>Polypedilum</taxon>
        <taxon>Polypedilum</taxon>
    </lineage>
</organism>
<dbReference type="InterPro" id="IPR020846">
    <property type="entry name" value="MFS_dom"/>
</dbReference>
<accession>A0A9J6BNJ7</accession>
<evidence type="ECO:0000256" key="3">
    <source>
        <dbReference type="ARBA" id="ARBA00022989"/>
    </source>
</evidence>
<dbReference type="OrthoDB" id="2544694at2759"/>
<feature type="transmembrane region" description="Helical" evidence="5">
    <location>
        <begin position="426"/>
        <end position="445"/>
    </location>
</feature>
<feature type="transmembrane region" description="Helical" evidence="5">
    <location>
        <begin position="370"/>
        <end position="389"/>
    </location>
</feature>
<name>A0A9J6BNJ7_POLVA</name>
<feature type="transmembrane region" description="Helical" evidence="5">
    <location>
        <begin position="221"/>
        <end position="242"/>
    </location>
</feature>
<evidence type="ECO:0000259" key="6">
    <source>
        <dbReference type="PROSITE" id="PS50850"/>
    </source>
</evidence>
<sequence>MDSSDNEIDNKHEIDDEPFDLDELLPSIGEFGKYQKLLLWFICLPACIPCGFCAFNQIFMADTPEEYWCRVPELMINFTAEQRKFLSIPLIMKNGGEQVYDKCRRYAVDWNIILQSNDIDTLVPNESWPIQHCDKGWEYNKTDVQSSIVIDYDLVCDKDIYPTLGLVALNIGGPIGVYLFGIMNDRYGRRFSYFSCLATLLFGSFITAFSRDFGMWAFSRIIVGLTIPAVYQIPFIIALELVGPNYRSFVTVMTCTFYTFGLMGLALVTVFVKDWFVLSLVTSVPFLLYFLYIFIMPESPRWLLAKGKLEDALRILETMARVNGKDFPESFHSKLEERVLQEKQRKSKRIEHTIGAMDLCRTPNMRLKTILITLNWFANETVYLGLSYYGPSLGNNPPLSFFLSSLVELPSYALCWYVMDRFGRRWPMCLLMILGGISCVITVLLPEDAEMETLVLYLISKSMICGSFLIIYPFAGELYPTQARGVGIGFSSYVGGLGLILIPFITYLGKENLRLPLFIMGWLVTAGGFTGLRLPETLHSRLPQTLEEGEEFGKDWNCNDCMRCAPVDLSDSNACSYEDLTTTDEIEMHQTVSFKLRSVDEKTPLEGRNYSRRQTMKKLKRQQSVMDTQKAGELGAMQLTYWF</sequence>
<dbReference type="PANTHER" id="PTHR24064">
    <property type="entry name" value="SOLUTE CARRIER FAMILY 22 MEMBER"/>
    <property type="match status" value="1"/>
</dbReference>
<dbReference type="SUPFAM" id="SSF103473">
    <property type="entry name" value="MFS general substrate transporter"/>
    <property type="match status" value="1"/>
</dbReference>
<feature type="transmembrane region" description="Helical" evidence="5">
    <location>
        <begin position="275"/>
        <end position="295"/>
    </location>
</feature>
<keyword evidence="8" id="KW-1185">Reference proteome</keyword>
<evidence type="ECO:0000313" key="8">
    <source>
        <dbReference type="Proteomes" id="UP001107558"/>
    </source>
</evidence>
<feature type="transmembrane region" description="Helical" evidence="5">
    <location>
        <begin position="191"/>
        <end position="209"/>
    </location>
</feature>
<dbReference type="PROSITE" id="PS50850">
    <property type="entry name" value="MFS"/>
    <property type="match status" value="1"/>
</dbReference>
<dbReference type="GO" id="GO:0022857">
    <property type="term" value="F:transmembrane transporter activity"/>
    <property type="evidence" value="ECO:0007669"/>
    <property type="project" value="InterPro"/>
</dbReference>
<feature type="transmembrane region" description="Helical" evidence="5">
    <location>
        <begin position="457"/>
        <end position="475"/>
    </location>
</feature>
<feature type="transmembrane region" description="Helical" evidence="5">
    <location>
        <begin position="160"/>
        <end position="179"/>
    </location>
</feature>
<evidence type="ECO:0000256" key="2">
    <source>
        <dbReference type="ARBA" id="ARBA00022692"/>
    </source>
</evidence>
<dbReference type="InterPro" id="IPR036259">
    <property type="entry name" value="MFS_trans_sf"/>
</dbReference>
<dbReference type="Pfam" id="PF00083">
    <property type="entry name" value="Sugar_tr"/>
    <property type="match status" value="1"/>
</dbReference>
<keyword evidence="2 5" id="KW-0812">Transmembrane</keyword>
<dbReference type="AlphaFoldDB" id="A0A9J6BNJ7"/>
<comment type="caution">
    <text evidence="7">The sequence shown here is derived from an EMBL/GenBank/DDBJ whole genome shotgun (WGS) entry which is preliminary data.</text>
</comment>
<protein>
    <recommendedName>
        <fullName evidence="6">Major facilitator superfamily (MFS) profile domain-containing protein</fullName>
    </recommendedName>
</protein>
<dbReference type="GO" id="GO:0016020">
    <property type="term" value="C:membrane"/>
    <property type="evidence" value="ECO:0007669"/>
    <property type="project" value="UniProtKB-SubCell"/>
</dbReference>
<evidence type="ECO:0000256" key="4">
    <source>
        <dbReference type="ARBA" id="ARBA00023136"/>
    </source>
</evidence>
<evidence type="ECO:0000313" key="7">
    <source>
        <dbReference type="EMBL" id="KAG5671271.1"/>
    </source>
</evidence>
<gene>
    <name evidence="7" type="ORF">PVAND_001477</name>
</gene>
<feature type="transmembrane region" description="Helical" evidence="5">
    <location>
        <begin position="515"/>
        <end position="534"/>
    </location>
</feature>
<comment type="subcellular location">
    <subcellularLocation>
        <location evidence="1">Membrane</location>
        <topology evidence="1">Multi-pass membrane protein</topology>
    </subcellularLocation>
</comment>
<dbReference type="Gene3D" id="1.20.1250.20">
    <property type="entry name" value="MFS general substrate transporter like domains"/>
    <property type="match status" value="1"/>
</dbReference>
<keyword evidence="3 5" id="KW-1133">Transmembrane helix</keyword>
<dbReference type="CDD" id="cd17317">
    <property type="entry name" value="MFS_SLC22"/>
    <property type="match status" value="1"/>
</dbReference>
<dbReference type="Proteomes" id="UP001107558">
    <property type="component" value="Chromosome 3"/>
</dbReference>